<dbReference type="InterPro" id="IPR029058">
    <property type="entry name" value="AB_hydrolase_fold"/>
</dbReference>
<accession>A0ABS7GKL0</accession>
<evidence type="ECO:0000259" key="1">
    <source>
        <dbReference type="Pfam" id="PF00975"/>
    </source>
</evidence>
<dbReference type="RefSeq" id="WP_220253600.1">
    <property type="nucleotide sequence ID" value="NZ_JAICCF010000007.1"/>
</dbReference>
<dbReference type="EMBL" id="JAICCF010000007">
    <property type="protein sequence ID" value="MBW8688272.1"/>
    <property type="molecule type" value="Genomic_DNA"/>
</dbReference>
<comment type="caution">
    <text evidence="2">The sequence shown here is derived from an EMBL/GenBank/DDBJ whole genome shotgun (WGS) entry which is preliminary data.</text>
</comment>
<dbReference type="InterPro" id="IPR001031">
    <property type="entry name" value="Thioesterase"/>
</dbReference>
<keyword evidence="2" id="KW-0378">Hydrolase</keyword>
<protein>
    <submittedName>
        <fullName evidence="2">Alpha/beta fold hydrolase</fullName>
    </submittedName>
</protein>
<name>A0ABS7GKL0_9BACT</name>
<evidence type="ECO:0000313" key="3">
    <source>
        <dbReference type="Proteomes" id="UP000812961"/>
    </source>
</evidence>
<feature type="domain" description="Thioesterase" evidence="1">
    <location>
        <begin position="52"/>
        <end position="329"/>
    </location>
</feature>
<evidence type="ECO:0000313" key="2">
    <source>
        <dbReference type="EMBL" id="MBW8688272.1"/>
    </source>
</evidence>
<dbReference type="GO" id="GO:0016787">
    <property type="term" value="F:hydrolase activity"/>
    <property type="evidence" value="ECO:0007669"/>
    <property type="project" value="UniProtKB-KW"/>
</dbReference>
<sequence>MDTRQVLQALQEGKISASQAKRALLNLLTPATRTTATRFPELVWLNRQTEGRPIFWIHGSGGGVEVYSKVAAMSQRPFYGIQARGWQSNRLPLQGIQAMSAAYVHAIQSLQPKGPYDLGGFSLGGTLAYEIARQLQEYGETVSSIVLVDVLQLQGLDALPEEDSGEGGTKVLWWQTVNLLLTPYVTQVGHADKVLIHRHTLDWNLDNDTFIDALLSAAATTGFVQDRAALYQLAAKSVAIQQAFETERYVYHPLPEPDKTQCYYFRNVNGQFLGDMLPYFSLNDTREKWLQQQPYWEGWKRYFPHFHTTDVIATNHMVMLSENDALATFRSVLSGLYASGTRQDSSVDNPPLAAAGSIQ</sequence>
<keyword evidence="3" id="KW-1185">Reference proteome</keyword>
<dbReference type="Proteomes" id="UP000812961">
    <property type="component" value="Unassembled WGS sequence"/>
</dbReference>
<reference evidence="2 3" key="1">
    <citation type="submission" date="2021-08" db="EMBL/GenBank/DDBJ databases">
        <title>The genome sequence of Chitinophaga sp. B61.</title>
        <authorList>
            <person name="Zhang X."/>
        </authorList>
    </citation>
    <scope>NUCLEOTIDE SEQUENCE [LARGE SCALE GENOMIC DNA]</scope>
    <source>
        <strain evidence="2 3">B61</strain>
    </source>
</reference>
<proteinExistence type="predicted"/>
<dbReference type="Gene3D" id="3.40.50.1820">
    <property type="entry name" value="alpha/beta hydrolase"/>
    <property type="match status" value="1"/>
</dbReference>
<dbReference type="SUPFAM" id="SSF53474">
    <property type="entry name" value="alpha/beta-Hydrolases"/>
    <property type="match status" value="1"/>
</dbReference>
<gene>
    <name evidence="2" type="ORF">K1Y79_28310</name>
</gene>
<organism evidence="2 3">
    <name type="scientific">Chitinophaga rhizophila</name>
    <dbReference type="NCBI Taxonomy" id="2866212"/>
    <lineage>
        <taxon>Bacteria</taxon>
        <taxon>Pseudomonadati</taxon>
        <taxon>Bacteroidota</taxon>
        <taxon>Chitinophagia</taxon>
        <taxon>Chitinophagales</taxon>
        <taxon>Chitinophagaceae</taxon>
        <taxon>Chitinophaga</taxon>
    </lineage>
</organism>
<dbReference type="Pfam" id="PF00975">
    <property type="entry name" value="Thioesterase"/>
    <property type="match status" value="1"/>
</dbReference>